<reference evidence="3" key="1">
    <citation type="submission" date="2018-07" db="EMBL/GenBank/DDBJ databases">
        <authorList>
            <person name="Quirk P.G."/>
            <person name="Krulwich T.A."/>
        </authorList>
    </citation>
    <scope>NUCLEOTIDE SEQUENCE</scope>
</reference>
<dbReference type="InterPro" id="IPR007712">
    <property type="entry name" value="RelE/ParE_toxin"/>
</dbReference>
<accession>A0A380TDV6</accession>
<dbReference type="InterPro" id="IPR051803">
    <property type="entry name" value="TA_system_RelE-like_toxin"/>
</dbReference>
<evidence type="ECO:0000256" key="2">
    <source>
        <dbReference type="ARBA" id="ARBA00022649"/>
    </source>
</evidence>
<evidence type="ECO:0000313" key="3">
    <source>
        <dbReference type="EMBL" id="SUS06662.1"/>
    </source>
</evidence>
<dbReference type="EMBL" id="UIDG01000235">
    <property type="protein sequence ID" value="SUS06662.1"/>
    <property type="molecule type" value="Genomic_DNA"/>
</dbReference>
<dbReference type="Gene3D" id="3.30.2310.20">
    <property type="entry name" value="RelE-like"/>
    <property type="match status" value="1"/>
</dbReference>
<dbReference type="AlphaFoldDB" id="A0A380TDV6"/>
<comment type="similarity">
    <text evidence="1">Belongs to the RelE toxin family.</text>
</comment>
<name>A0A380TDV6_9ZZZZ</name>
<keyword evidence="2" id="KW-1277">Toxin-antitoxin system</keyword>
<dbReference type="PANTHER" id="PTHR33755">
    <property type="entry name" value="TOXIN PARE1-RELATED"/>
    <property type="match status" value="1"/>
</dbReference>
<evidence type="ECO:0000256" key="1">
    <source>
        <dbReference type="ARBA" id="ARBA00006226"/>
    </source>
</evidence>
<dbReference type="PANTHER" id="PTHR33755:SF6">
    <property type="entry name" value="PLASMID STABILIZATION SYSTEM PROTEIN"/>
    <property type="match status" value="1"/>
</dbReference>
<dbReference type="Pfam" id="PF05016">
    <property type="entry name" value="ParE_toxin"/>
    <property type="match status" value="1"/>
</dbReference>
<protein>
    <submittedName>
        <fullName evidence="3">Toxin RelE</fullName>
    </submittedName>
</protein>
<gene>
    <name evidence="3" type="ORF">DF3PB_310003</name>
</gene>
<proteinExistence type="inferred from homology"/>
<sequence length="94" mass="10757">MRCLFAARAEADLEEIGDYIAEDNPARAKSFIIELRERCKHIADMPRAYPLRPEIAPDIRTVATGNYVIFYSVHADHVLIERIAHGARNVEDMF</sequence>
<dbReference type="InterPro" id="IPR035093">
    <property type="entry name" value="RelE/ParE_toxin_dom_sf"/>
</dbReference>
<organism evidence="3">
    <name type="scientific">metagenome</name>
    <dbReference type="NCBI Taxonomy" id="256318"/>
    <lineage>
        <taxon>unclassified sequences</taxon>
        <taxon>metagenomes</taxon>
    </lineage>
</organism>